<dbReference type="EMBL" id="JAQOSO010000041">
    <property type="protein sequence ID" value="MDJ1174086.1"/>
    <property type="molecule type" value="Genomic_DNA"/>
</dbReference>
<dbReference type="InterPro" id="IPR012296">
    <property type="entry name" value="Nuclease_put_TT1808"/>
</dbReference>
<dbReference type="GO" id="GO:0004519">
    <property type="term" value="F:endonuclease activity"/>
    <property type="evidence" value="ECO:0007669"/>
    <property type="project" value="UniProtKB-KW"/>
</dbReference>
<dbReference type="Gene3D" id="3.90.1570.10">
    <property type="entry name" value="tt1808, chain A"/>
    <property type="match status" value="1"/>
</dbReference>
<dbReference type="RefSeq" id="WP_347178777.1">
    <property type="nucleotide sequence ID" value="NZ_JAQOSO010000041.1"/>
</dbReference>
<evidence type="ECO:0000259" key="1">
    <source>
        <dbReference type="Pfam" id="PF05685"/>
    </source>
</evidence>
<keyword evidence="2" id="KW-0378">Hydrolase</keyword>
<dbReference type="InterPro" id="IPR011335">
    <property type="entry name" value="Restrct_endonuc-II-like"/>
</dbReference>
<proteinExistence type="predicted"/>
<accession>A0ABT7B4N3</accession>
<comment type="caution">
    <text evidence="2">The sequence shown here is derived from an EMBL/GenBank/DDBJ whole genome shotgun (WGS) entry which is preliminary data.</text>
</comment>
<evidence type="ECO:0000313" key="2">
    <source>
        <dbReference type="EMBL" id="MDJ1174086.1"/>
    </source>
</evidence>
<organism evidence="2 3">
    <name type="scientific">Roseofilum capinflatum BLCC-M114</name>
    <dbReference type="NCBI Taxonomy" id="3022440"/>
    <lineage>
        <taxon>Bacteria</taxon>
        <taxon>Bacillati</taxon>
        <taxon>Cyanobacteriota</taxon>
        <taxon>Cyanophyceae</taxon>
        <taxon>Desertifilales</taxon>
        <taxon>Desertifilaceae</taxon>
        <taxon>Roseofilum</taxon>
        <taxon>Roseofilum capinflatum</taxon>
    </lineage>
</organism>
<dbReference type="SUPFAM" id="SSF52980">
    <property type="entry name" value="Restriction endonuclease-like"/>
    <property type="match status" value="1"/>
</dbReference>
<reference evidence="2 3" key="1">
    <citation type="submission" date="2023-01" db="EMBL/GenBank/DDBJ databases">
        <title>Novel diversity within Roseofilum (Cyanobacteria; Desertifilaceae) from marine benthic mats with descriptions of four novel species.</title>
        <authorList>
            <person name="Wang Y."/>
            <person name="Berthold D.E."/>
            <person name="Hu J."/>
            <person name="Lefler F.W."/>
            <person name="Laughinghouse H.D. IV."/>
        </authorList>
    </citation>
    <scope>NUCLEOTIDE SEQUENCE [LARGE SCALE GENOMIC DNA]</scope>
    <source>
        <strain evidence="2 3">BLCC-M114</strain>
    </source>
</reference>
<gene>
    <name evidence="2" type="ORF">PMG25_08275</name>
</gene>
<protein>
    <submittedName>
        <fullName evidence="2">Uma2 family endonuclease</fullName>
    </submittedName>
</protein>
<keyword evidence="2" id="KW-0255">Endonuclease</keyword>
<sequence>MSLMTIKDLEQVQANLQASGRDYRVELEDGKIIVMGPSDIVSSEIGSIFISLLITWVYPRSLGRVFDSSGGFILPNSDLKAPDVSFVRAARLKTTPRYFGDLVPDLVVEIKSQSDRIQPLEDKLKLFLSLGSTVGLLIDPDLQTVTVYRSNAQPIILQDQQELTIPELLPGWSIQINQIWPPVFTDE</sequence>
<keyword evidence="2" id="KW-0540">Nuclease</keyword>
<feature type="domain" description="Putative restriction endonuclease" evidence="1">
    <location>
        <begin position="17"/>
        <end position="176"/>
    </location>
</feature>
<dbReference type="Pfam" id="PF05685">
    <property type="entry name" value="Uma2"/>
    <property type="match status" value="1"/>
</dbReference>
<dbReference type="Proteomes" id="UP001235849">
    <property type="component" value="Unassembled WGS sequence"/>
</dbReference>
<name>A0ABT7B4N3_9CYAN</name>
<dbReference type="PANTHER" id="PTHR34107:SF7">
    <property type="entry name" value="SLR2092 PROTEIN"/>
    <property type="match status" value="1"/>
</dbReference>
<dbReference type="InterPro" id="IPR008538">
    <property type="entry name" value="Uma2"/>
</dbReference>
<dbReference type="PANTHER" id="PTHR34107">
    <property type="entry name" value="SLL0198 PROTEIN-RELATED"/>
    <property type="match status" value="1"/>
</dbReference>
<dbReference type="CDD" id="cd06260">
    <property type="entry name" value="DUF820-like"/>
    <property type="match status" value="1"/>
</dbReference>
<evidence type="ECO:0000313" key="3">
    <source>
        <dbReference type="Proteomes" id="UP001235849"/>
    </source>
</evidence>
<keyword evidence="3" id="KW-1185">Reference proteome</keyword>